<sequence length="162" mass="17280">MRTLALRSLAAAAVVLGTCYPTPAIGPTGTLNGGLKPSGALNGNCRDRSDLDNTNGYSRYRCDGRWCAYAYALYFKKDQVVNGIESGHRHDWEHVVVRVENGTARHVSRPSAAPCSTSPTPGSVACCARPCRRGSRSTPGSERAPVGYLQPVSGFPDPSLRS</sequence>
<keyword evidence="4" id="KW-1185">Reference proteome</keyword>
<evidence type="ECO:0008006" key="5">
    <source>
        <dbReference type="Google" id="ProtNLM"/>
    </source>
</evidence>
<dbReference type="PANTHER" id="PTHR33657">
    <property type="entry name" value="DOMAIN PROTEIN, PUTATIVE (AFU_ORTHOLOGUE AFUA_5G00600)-RELATED"/>
    <property type="match status" value="1"/>
</dbReference>
<dbReference type="RefSeq" id="WP_239160069.1">
    <property type="nucleotide sequence ID" value="NZ_BOPH01000022.1"/>
</dbReference>
<accession>A0A8J3ZMA7</accession>
<dbReference type="EMBL" id="BOPH01000022">
    <property type="protein sequence ID" value="GIJ66934.1"/>
    <property type="molecule type" value="Genomic_DNA"/>
</dbReference>
<reference evidence="3" key="1">
    <citation type="submission" date="2021-01" db="EMBL/GenBank/DDBJ databases">
        <title>Whole genome shotgun sequence of Virgisporangium ochraceum NBRC 16418.</title>
        <authorList>
            <person name="Komaki H."/>
            <person name="Tamura T."/>
        </authorList>
    </citation>
    <scope>NUCLEOTIDE SEQUENCE</scope>
    <source>
        <strain evidence="3">NBRC 16418</strain>
    </source>
</reference>
<feature type="signal peptide" evidence="2">
    <location>
        <begin position="1"/>
        <end position="24"/>
    </location>
</feature>
<evidence type="ECO:0000256" key="2">
    <source>
        <dbReference type="SAM" id="SignalP"/>
    </source>
</evidence>
<dbReference type="InterPro" id="IPR008701">
    <property type="entry name" value="NPP1"/>
</dbReference>
<keyword evidence="2" id="KW-0732">Signal</keyword>
<feature type="region of interest" description="Disordered" evidence="1">
    <location>
        <begin position="130"/>
        <end position="162"/>
    </location>
</feature>
<dbReference type="Proteomes" id="UP000635606">
    <property type="component" value="Unassembled WGS sequence"/>
</dbReference>
<feature type="chain" id="PRO_5038953410" description="Lipoprotein" evidence="2">
    <location>
        <begin position="25"/>
        <end position="162"/>
    </location>
</feature>
<name>A0A8J3ZMA7_9ACTN</name>
<evidence type="ECO:0000256" key="1">
    <source>
        <dbReference type="SAM" id="MobiDB-lite"/>
    </source>
</evidence>
<evidence type="ECO:0000313" key="4">
    <source>
        <dbReference type="Proteomes" id="UP000635606"/>
    </source>
</evidence>
<dbReference type="PANTHER" id="PTHR33657:SF6">
    <property type="entry name" value="SECRETED PROTEIN"/>
    <property type="match status" value="1"/>
</dbReference>
<comment type="caution">
    <text evidence="3">The sequence shown here is derived from an EMBL/GenBank/DDBJ whole genome shotgun (WGS) entry which is preliminary data.</text>
</comment>
<proteinExistence type="predicted"/>
<gene>
    <name evidence="3" type="ORF">Voc01_018510</name>
</gene>
<protein>
    <recommendedName>
        <fullName evidence="5">Lipoprotein</fullName>
    </recommendedName>
</protein>
<dbReference type="Pfam" id="PF05630">
    <property type="entry name" value="NPP1"/>
    <property type="match status" value="1"/>
</dbReference>
<evidence type="ECO:0000313" key="3">
    <source>
        <dbReference type="EMBL" id="GIJ66934.1"/>
    </source>
</evidence>
<dbReference type="AlphaFoldDB" id="A0A8J3ZMA7"/>
<organism evidence="3 4">
    <name type="scientific">Virgisporangium ochraceum</name>
    <dbReference type="NCBI Taxonomy" id="65505"/>
    <lineage>
        <taxon>Bacteria</taxon>
        <taxon>Bacillati</taxon>
        <taxon>Actinomycetota</taxon>
        <taxon>Actinomycetes</taxon>
        <taxon>Micromonosporales</taxon>
        <taxon>Micromonosporaceae</taxon>
        <taxon>Virgisporangium</taxon>
    </lineage>
</organism>